<dbReference type="SUPFAM" id="SSF140376">
    <property type="entry name" value="ChaB-like"/>
    <property type="match status" value="1"/>
</dbReference>
<feature type="compositionally biased region" description="Basic and acidic residues" evidence="1">
    <location>
        <begin position="104"/>
        <end position="125"/>
    </location>
</feature>
<evidence type="ECO:0000313" key="3">
    <source>
        <dbReference type="Proteomes" id="UP001560045"/>
    </source>
</evidence>
<dbReference type="RefSeq" id="WP_369203858.1">
    <property type="nucleotide sequence ID" value="NZ_JBFNXQ010000009.1"/>
</dbReference>
<evidence type="ECO:0000313" key="2">
    <source>
        <dbReference type="EMBL" id="MEX5717725.1"/>
    </source>
</evidence>
<name>A0ABV3XD04_9ACTN</name>
<dbReference type="Gene3D" id="1.10.1740.70">
    <property type="entry name" value="ChaB"/>
    <property type="match status" value="1"/>
</dbReference>
<feature type="compositionally biased region" description="Basic and acidic residues" evidence="1">
    <location>
        <begin position="21"/>
        <end position="37"/>
    </location>
</feature>
<accession>A0ABV3XD04</accession>
<dbReference type="Pfam" id="PF06150">
    <property type="entry name" value="ChaB"/>
    <property type="match status" value="1"/>
</dbReference>
<evidence type="ECO:0000256" key="1">
    <source>
        <dbReference type="SAM" id="MobiDB-lite"/>
    </source>
</evidence>
<gene>
    <name evidence="2" type="ORF">ABQ292_05000</name>
</gene>
<feature type="region of interest" description="Disordered" evidence="1">
    <location>
        <begin position="1"/>
        <end position="143"/>
    </location>
</feature>
<keyword evidence="3" id="KW-1185">Reference proteome</keyword>
<dbReference type="InterPro" id="IPR009317">
    <property type="entry name" value="ChaB"/>
</dbReference>
<dbReference type="EMBL" id="JBFNXQ010000009">
    <property type="protein sequence ID" value="MEX5717725.1"/>
    <property type="molecule type" value="Genomic_DNA"/>
</dbReference>
<dbReference type="InterPro" id="IPR037205">
    <property type="entry name" value="ChaB_sf"/>
</dbReference>
<dbReference type="Proteomes" id="UP001560045">
    <property type="component" value="Unassembled WGS sequence"/>
</dbReference>
<feature type="compositionally biased region" description="Basic and acidic residues" evidence="1">
    <location>
        <begin position="1"/>
        <end position="14"/>
    </location>
</feature>
<comment type="caution">
    <text evidence="2">The sequence shown here is derived from an EMBL/GenBank/DDBJ whole genome shotgun (WGS) entry which is preliminary data.</text>
</comment>
<sequence length="143" mass="15780">MPKTTKSGDAKQDEIPSTLQRSDEKAQRTWAKTHDSAVETYDGDEQRATRVAWAAVKHTHEKVGDHWEEKEGGRKGPSDAQAAGGADTNRETRGGVDANASKAHLMDVARRLDVPGRSSMSKDELVDAIQKANDRETRRARED</sequence>
<organism evidence="2 3">
    <name type="scientific">Geodermatophilus maliterrae</name>
    <dbReference type="NCBI Taxonomy" id="3162531"/>
    <lineage>
        <taxon>Bacteria</taxon>
        <taxon>Bacillati</taxon>
        <taxon>Actinomycetota</taxon>
        <taxon>Actinomycetes</taxon>
        <taxon>Geodermatophilales</taxon>
        <taxon>Geodermatophilaceae</taxon>
        <taxon>Geodermatophilus</taxon>
    </lineage>
</organism>
<protein>
    <submittedName>
        <fullName evidence="2">ChaB family protein</fullName>
    </submittedName>
</protein>
<feature type="compositionally biased region" description="Basic and acidic residues" evidence="1">
    <location>
        <begin position="61"/>
        <end position="77"/>
    </location>
</feature>
<feature type="compositionally biased region" description="Basic and acidic residues" evidence="1">
    <location>
        <begin position="132"/>
        <end position="143"/>
    </location>
</feature>
<reference evidence="2 3" key="1">
    <citation type="submission" date="2024-06" db="EMBL/GenBank/DDBJ databases">
        <title>Draft genome sequence of Geodermatophilus badlandi, a novel member of the Geodermatophilaceae isolated from badland sedimentary rocks in the Red desert, Wyoming, USA.</title>
        <authorList>
            <person name="Ben Tekaya S."/>
            <person name="Nouioui I."/>
            <person name="Flores G.M."/>
            <person name="Shaal M.N."/>
            <person name="Bredoire F."/>
            <person name="Basile F."/>
            <person name="Van Diepen L."/>
            <person name="Ward N.L."/>
        </authorList>
    </citation>
    <scope>NUCLEOTIDE SEQUENCE [LARGE SCALE GENOMIC DNA]</scope>
    <source>
        <strain evidence="2 3">WL48A</strain>
    </source>
</reference>
<proteinExistence type="predicted"/>